<feature type="domain" description="Nucleolar protein 10-like N-terminal" evidence="9">
    <location>
        <begin position="9"/>
        <end position="379"/>
    </location>
</feature>
<dbReference type="InterPro" id="IPR036322">
    <property type="entry name" value="WD40_repeat_dom_sf"/>
</dbReference>
<evidence type="ECO:0000259" key="7">
    <source>
        <dbReference type="Pfam" id="PF08159"/>
    </source>
</evidence>
<evidence type="ECO:0000256" key="6">
    <source>
        <dbReference type="SAM" id="MobiDB-lite"/>
    </source>
</evidence>
<gene>
    <name evidence="10" type="ORF">CONCODRAFT_40976</name>
</gene>
<dbReference type="PANTHER" id="PTHR14927">
    <property type="entry name" value="NUCLEOLAR PROTEIN 10"/>
    <property type="match status" value="1"/>
</dbReference>
<name>A0A137P285_CONC2</name>
<comment type="similarity">
    <text evidence="2">Belongs to the WD repeat NOL10/ENP2 family.</text>
</comment>
<dbReference type="InterPro" id="IPR040382">
    <property type="entry name" value="NOL10/Enp2"/>
</dbReference>
<dbReference type="InterPro" id="IPR056550">
    <property type="entry name" value="NOL10_2nd"/>
</dbReference>
<feature type="domain" description="NUC153" evidence="7">
    <location>
        <begin position="489"/>
        <end position="516"/>
    </location>
</feature>
<feature type="compositionally biased region" description="Basic and acidic residues" evidence="6">
    <location>
        <begin position="567"/>
        <end position="576"/>
    </location>
</feature>
<dbReference type="Pfam" id="PF08159">
    <property type="entry name" value="NUC153"/>
    <property type="match status" value="1"/>
</dbReference>
<evidence type="ECO:0000313" key="11">
    <source>
        <dbReference type="Proteomes" id="UP000070444"/>
    </source>
</evidence>
<dbReference type="OrthoDB" id="273340at2759"/>
<proteinExistence type="inferred from homology"/>
<feature type="region of interest" description="Disordered" evidence="6">
    <location>
        <begin position="510"/>
        <end position="632"/>
    </location>
</feature>
<dbReference type="EMBL" id="KQ964545">
    <property type="protein sequence ID" value="KXN69163.1"/>
    <property type="molecule type" value="Genomic_DNA"/>
</dbReference>
<evidence type="ECO:0000256" key="3">
    <source>
        <dbReference type="ARBA" id="ARBA00022574"/>
    </source>
</evidence>
<feature type="compositionally biased region" description="Gly residues" evidence="6">
    <location>
        <begin position="578"/>
        <end position="622"/>
    </location>
</feature>
<dbReference type="PANTHER" id="PTHR14927:SF0">
    <property type="entry name" value="NUCLEOLAR PROTEIN 10"/>
    <property type="match status" value="1"/>
</dbReference>
<feature type="domain" description="Nucleolar protein 10-like second" evidence="8">
    <location>
        <begin position="380"/>
        <end position="428"/>
    </location>
</feature>
<accession>A0A137P285</accession>
<dbReference type="STRING" id="796925.A0A137P285"/>
<keyword evidence="4" id="KW-0677">Repeat</keyword>
<keyword evidence="3" id="KW-0853">WD repeat</keyword>
<evidence type="ECO:0000256" key="1">
    <source>
        <dbReference type="ARBA" id="ARBA00004604"/>
    </source>
</evidence>
<evidence type="ECO:0000256" key="5">
    <source>
        <dbReference type="ARBA" id="ARBA00023242"/>
    </source>
</evidence>
<dbReference type="InterPro" id="IPR056551">
    <property type="entry name" value="Beta-prop_NOL10_N"/>
</dbReference>
<reference evidence="10 11" key="1">
    <citation type="journal article" date="2015" name="Genome Biol. Evol.">
        <title>Phylogenomic analyses indicate that early fungi evolved digesting cell walls of algal ancestors of land plants.</title>
        <authorList>
            <person name="Chang Y."/>
            <person name="Wang S."/>
            <person name="Sekimoto S."/>
            <person name="Aerts A.L."/>
            <person name="Choi C."/>
            <person name="Clum A."/>
            <person name="LaButti K.M."/>
            <person name="Lindquist E.A."/>
            <person name="Yee Ngan C."/>
            <person name="Ohm R.A."/>
            <person name="Salamov A.A."/>
            <person name="Grigoriev I.V."/>
            <person name="Spatafora J.W."/>
            <person name="Berbee M.L."/>
        </authorList>
    </citation>
    <scope>NUCLEOTIDE SEQUENCE [LARGE SCALE GENOMIC DNA]</scope>
    <source>
        <strain evidence="10 11">NRRL 28638</strain>
    </source>
</reference>
<dbReference type="Gene3D" id="2.130.10.10">
    <property type="entry name" value="YVTN repeat-like/Quinoprotein amine dehydrogenase"/>
    <property type="match status" value="1"/>
</dbReference>
<dbReference type="GO" id="GO:0030686">
    <property type="term" value="C:90S preribosome"/>
    <property type="evidence" value="ECO:0007669"/>
    <property type="project" value="TreeGrafter"/>
</dbReference>
<dbReference type="Pfam" id="PF23097">
    <property type="entry name" value="NOL10_2nd"/>
    <property type="match status" value="1"/>
</dbReference>
<evidence type="ECO:0000256" key="4">
    <source>
        <dbReference type="ARBA" id="ARBA00022737"/>
    </source>
</evidence>
<comment type="subcellular location">
    <subcellularLocation>
        <location evidence="1">Nucleus</location>
        <location evidence="1">Nucleolus</location>
    </subcellularLocation>
</comment>
<dbReference type="GO" id="GO:0032040">
    <property type="term" value="C:small-subunit processome"/>
    <property type="evidence" value="ECO:0007669"/>
    <property type="project" value="TreeGrafter"/>
</dbReference>
<evidence type="ECO:0000259" key="9">
    <source>
        <dbReference type="Pfam" id="PF23098"/>
    </source>
</evidence>
<keyword evidence="11" id="KW-1185">Reference proteome</keyword>
<organism evidence="10 11">
    <name type="scientific">Conidiobolus coronatus (strain ATCC 28846 / CBS 209.66 / NRRL 28638)</name>
    <name type="common">Delacroixia coronata</name>
    <dbReference type="NCBI Taxonomy" id="796925"/>
    <lineage>
        <taxon>Eukaryota</taxon>
        <taxon>Fungi</taxon>
        <taxon>Fungi incertae sedis</taxon>
        <taxon>Zoopagomycota</taxon>
        <taxon>Entomophthoromycotina</taxon>
        <taxon>Entomophthoromycetes</taxon>
        <taxon>Entomophthorales</taxon>
        <taxon>Ancylistaceae</taxon>
        <taxon>Conidiobolus</taxon>
    </lineage>
</organism>
<dbReference type="SUPFAM" id="SSF50978">
    <property type="entry name" value="WD40 repeat-like"/>
    <property type="match status" value="1"/>
</dbReference>
<sequence>MSSLKSTQLNNVKVYTLSGANTLQLPHHLLKKHKGILKRDVDYSRRIELIQEFGFAEASNRLKISRDKKFIMATGTYKPMMKVYDLGEMSLKFERNTNAENIAIEILSDDWTKSCHLQADRFVEFHTTGECRFKTRIPKFGRDLGYHYPSCDLFVASSGDEVYRLNLEQGRFLNPLQTSFNPEVGINAMDISSAHHLIGFGGSEGLMEFWDPRSRSKVTSIFSTLPSHMINDINENLDVTSLKFDQSGLQMAVGLAGGKVLLYDLRGNQPYLVKDHQYNLPIKRMQWLYTPHSDGPKLATADSKILKIWDVPNGKHFTSLEPTYDINDFVHFPDSGMLMVANEGPEMHTFYIPQLGPAPKWCTFLENITEELEEQAHTTIYDDYKFVTRSELSKLGLEHLLGTRVLRGYMHGFLMDIRLYEQARLIANPFEIEEYKTRRIADKLASERKSRVEGVKKKAKVNQHLLDKALEQKMGRSSAKNKKTTVAEDDRFARLFEDADFEVDTKSREFKLLNPNQKEGDEQTTQARDDDEESELEGKGSDEDSSEDELETNFVPKPKRIYNNNRGGDRDDDRGSSRGYGRGGRGGRGGSSRGGSRGGSRGSSRGGGRGGSRGGGRGGSSRGGKPQFKRHH</sequence>
<dbReference type="OMA" id="GYFMDVR"/>
<dbReference type="Proteomes" id="UP000070444">
    <property type="component" value="Unassembled WGS sequence"/>
</dbReference>
<dbReference type="InterPro" id="IPR015943">
    <property type="entry name" value="WD40/YVTN_repeat-like_dom_sf"/>
</dbReference>
<dbReference type="AlphaFoldDB" id="A0A137P285"/>
<evidence type="ECO:0000259" key="8">
    <source>
        <dbReference type="Pfam" id="PF23097"/>
    </source>
</evidence>
<protein>
    <submittedName>
        <fullName evidence="10">WD40 repeat-like protein</fullName>
    </submittedName>
</protein>
<dbReference type="Pfam" id="PF23098">
    <property type="entry name" value="Beta-prop_NOL10_N"/>
    <property type="match status" value="1"/>
</dbReference>
<keyword evidence="5" id="KW-0539">Nucleus</keyword>
<evidence type="ECO:0000313" key="10">
    <source>
        <dbReference type="EMBL" id="KXN69163.1"/>
    </source>
</evidence>
<dbReference type="GO" id="GO:0000462">
    <property type="term" value="P:maturation of SSU-rRNA from tricistronic rRNA transcript (SSU-rRNA, 5.8S rRNA, LSU-rRNA)"/>
    <property type="evidence" value="ECO:0007669"/>
    <property type="project" value="TreeGrafter"/>
</dbReference>
<dbReference type="InterPro" id="IPR012580">
    <property type="entry name" value="NUC153"/>
</dbReference>
<evidence type="ECO:0000256" key="2">
    <source>
        <dbReference type="ARBA" id="ARBA00005264"/>
    </source>
</evidence>